<dbReference type="InterPro" id="IPR010982">
    <property type="entry name" value="Lambda_DNA-bd_dom_sf"/>
</dbReference>
<dbReference type="PANTHER" id="PTHR46558:SF14">
    <property type="entry name" value="HTH-TYPE TRANSCRIPTIONAL REGULATOR ANSR"/>
    <property type="match status" value="1"/>
</dbReference>
<evidence type="ECO:0000313" key="4">
    <source>
        <dbReference type="EMBL" id="BCK83604.1"/>
    </source>
</evidence>
<keyword evidence="1" id="KW-0238">DNA-binding</keyword>
<evidence type="ECO:0000256" key="2">
    <source>
        <dbReference type="SAM" id="Coils"/>
    </source>
</evidence>
<proteinExistence type="predicted"/>
<feature type="coiled-coil region" evidence="2">
    <location>
        <begin position="1"/>
        <end position="28"/>
    </location>
</feature>
<evidence type="ECO:0000256" key="1">
    <source>
        <dbReference type="ARBA" id="ARBA00023125"/>
    </source>
</evidence>
<feature type="domain" description="HTH cro/C1-type" evidence="3">
    <location>
        <begin position="8"/>
        <end position="62"/>
    </location>
</feature>
<organism evidence="4 5">
    <name type="scientific">Pusillibacter faecalis</name>
    <dbReference type="NCBI Taxonomy" id="2714358"/>
    <lineage>
        <taxon>Bacteria</taxon>
        <taxon>Bacillati</taxon>
        <taxon>Bacillota</taxon>
        <taxon>Clostridia</taxon>
        <taxon>Eubacteriales</taxon>
        <taxon>Oscillospiraceae</taxon>
        <taxon>Pusillibacter</taxon>
    </lineage>
</organism>
<accession>A0A810Q6J8</accession>
<gene>
    <name evidence="4" type="ORF">MM59RIKEN_09230</name>
</gene>
<dbReference type="Pfam" id="PF12844">
    <property type="entry name" value="HTH_19"/>
    <property type="match status" value="1"/>
</dbReference>
<dbReference type="PANTHER" id="PTHR46558">
    <property type="entry name" value="TRACRIPTIONAL REGULATORY PROTEIN-RELATED-RELATED"/>
    <property type="match status" value="1"/>
</dbReference>
<dbReference type="SUPFAM" id="SSF47413">
    <property type="entry name" value="lambda repressor-like DNA-binding domains"/>
    <property type="match status" value="1"/>
</dbReference>
<dbReference type="CDD" id="cd00093">
    <property type="entry name" value="HTH_XRE"/>
    <property type="match status" value="1"/>
</dbReference>
<name>A0A810Q6J8_9FIRM</name>
<dbReference type="Proteomes" id="UP000679848">
    <property type="component" value="Chromosome"/>
</dbReference>
<sequence>MIKFAERLQELRRERHMTQREMAEFLQIQLRSYQSYEGDDRRPDYEKLVALADYFGVSTDYLLGRSEER</sequence>
<keyword evidence="2" id="KW-0175">Coiled coil</keyword>
<dbReference type="EMBL" id="AP023420">
    <property type="protein sequence ID" value="BCK83604.1"/>
    <property type="molecule type" value="Genomic_DNA"/>
</dbReference>
<protein>
    <recommendedName>
        <fullName evidence="3">HTH cro/C1-type domain-containing protein</fullName>
    </recommendedName>
</protein>
<reference evidence="4" key="1">
    <citation type="submission" date="2020-09" db="EMBL/GenBank/DDBJ databases">
        <title>New species isolated from human feces.</title>
        <authorList>
            <person name="Kitahara M."/>
            <person name="Shigeno Y."/>
            <person name="Shime M."/>
            <person name="Matsumoto Y."/>
            <person name="Nakamura S."/>
            <person name="Motooka D."/>
            <person name="Fukuoka S."/>
            <person name="Nishikawa H."/>
            <person name="Benno Y."/>
        </authorList>
    </citation>
    <scope>NUCLEOTIDE SEQUENCE</scope>
    <source>
        <strain evidence="4">MM59</strain>
    </source>
</reference>
<evidence type="ECO:0000313" key="5">
    <source>
        <dbReference type="Proteomes" id="UP000679848"/>
    </source>
</evidence>
<dbReference type="InterPro" id="IPR001387">
    <property type="entry name" value="Cro/C1-type_HTH"/>
</dbReference>
<evidence type="ECO:0000259" key="3">
    <source>
        <dbReference type="PROSITE" id="PS50943"/>
    </source>
</evidence>
<dbReference type="RefSeq" id="WP_187028184.1">
    <property type="nucleotide sequence ID" value="NZ_AP023420.1"/>
</dbReference>
<dbReference type="PROSITE" id="PS50943">
    <property type="entry name" value="HTH_CROC1"/>
    <property type="match status" value="1"/>
</dbReference>
<dbReference type="KEGG" id="pfaa:MM59RIKEN_09230"/>
<dbReference type="GO" id="GO:0003677">
    <property type="term" value="F:DNA binding"/>
    <property type="evidence" value="ECO:0007669"/>
    <property type="project" value="UniProtKB-KW"/>
</dbReference>
<dbReference type="Gene3D" id="1.10.260.40">
    <property type="entry name" value="lambda repressor-like DNA-binding domains"/>
    <property type="match status" value="1"/>
</dbReference>
<dbReference type="SMART" id="SM00530">
    <property type="entry name" value="HTH_XRE"/>
    <property type="match status" value="1"/>
</dbReference>
<dbReference type="AlphaFoldDB" id="A0A810Q6J8"/>
<keyword evidence="5" id="KW-1185">Reference proteome</keyword>